<reference evidence="2 3" key="1">
    <citation type="journal article" date="2020" name="Genomics">
        <title>Complete, high-quality genomes from long-read metagenomic sequencing of two wolf lichen thalli reveals enigmatic genome architecture.</title>
        <authorList>
            <person name="McKenzie S.K."/>
            <person name="Walston R.F."/>
            <person name="Allen J.L."/>
        </authorList>
    </citation>
    <scope>NUCLEOTIDE SEQUENCE [LARGE SCALE GENOMIC DNA]</scope>
    <source>
        <strain evidence="2">WasteWater1</strain>
    </source>
</reference>
<dbReference type="Proteomes" id="UP000593566">
    <property type="component" value="Unassembled WGS sequence"/>
</dbReference>
<feature type="region of interest" description="Disordered" evidence="1">
    <location>
        <begin position="64"/>
        <end position="105"/>
    </location>
</feature>
<gene>
    <name evidence="2" type="ORF">HO133_006648</name>
</gene>
<sequence>MVGNLEGLIQAIVGKGLYEQYTQRQIAGEVYARSHLACGQRYAQTPQIQALPHASLLRASPTLCRSDATDTPPTDVSAPKSASTTSSSKSRPSSTNTLGRSPLLRPIEPALMPEYNIVHKHCSQITGDLESGNPYIMQSYEYGPLDIGPAIGFQAPTTHRPIRAPPRKVTDLESLPPLSSEVAAEIARSVKVREQAGVFADIREAQEKESENQRRANRAAQLRVPPYVAHILTSYSAEDLEAALLSEPLQGPLIRPERKQLRAQRDRYLGQAGNHAGDTLKQGHVRWAPEPASQRRRDSTFLEKKSHGGKQTNLRDGSRDF</sequence>
<feature type="region of interest" description="Disordered" evidence="1">
    <location>
        <begin position="272"/>
        <end position="321"/>
    </location>
</feature>
<keyword evidence="3" id="KW-1185">Reference proteome</keyword>
<feature type="compositionally biased region" description="Low complexity" evidence="1">
    <location>
        <begin position="77"/>
        <end position="94"/>
    </location>
</feature>
<dbReference type="GeneID" id="59335049"/>
<protein>
    <submittedName>
        <fullName evidence="2">Uncharacterized protein</fullName>
    </submittedName>
</protein>
<name>A0A8H6F7H6_9LECA</name>
<dbReference type="EMBL" id="JACCJB010000025">
    <property type="protein sequence ID" value="KAF6217821.1"/>
    <property type="molecule type" value="Genomic_DNA"/>
</dbReference>
<evidence type="ECO:0000313" key="3">
    <source>
        <dbReference type="Proteomes" id="UP000593566"/>
    </source>
</evidence>
<proteinExistence type="predicted"/>
<accession>A0A8H6F7H6</accession>
<dbReference type="RefSeq" id="XP_037147256.1">
    <property type="nucleotide sequence ID" value="XM_037297546.1"/>
</dbReference>
<comment type="caution">
    <text evidence="2">The sequence shown here is derived from an EMBL/GenBank/DDBJ whole genome shotgun (WGS) entry which is preliminary data.</text>
</comment>
<dbReference type="AlphaFoldDB" id="A0A8H6F7H6"/>
<evidence type="ECO:0000256" key="1">
    <source>
        <dbReference type="SAM" id="MobiDB-lite"/>
    </source>
</evidence>
<feature type="compositionally biased region" description="Basic and acidic residues" evidence="1">
    <location>
        <begin position="293"/>
        <end position="306"/>
    </location>
</feature>
<organism evidence="2 3">
    <name type="scientific">Letharia lupina</name>
    <dbReference type="NCBI Taxonomy" id="560253"/>
    <lineage>
        <taxon>Eukaryota</taxon>
        <taxon>Fungi</taxon>
        <taxon>Dikarya</taxon>
        <taxon>Ascomycota</taxon>
        <taxon>Pezizomycotina</taxon>
        <taxon>Lecanoromycetes</taxon>
        <taxon>OSLEUM clade</taxon>
        <taxon>Lecanoromycetidae</taxon>
        <taxon>Lecanorales</taxon>
        <taxon>Lecanorineae</taxon>
        <taxon>Parmeliaceae</taxon>
        <taxon>Letharia</taxon>
    </lineage>
</organism>
<evidence type="ECO:0000313" key="2">
    <source>
        <dbReference type="EMBL" id="KAF6217821.1"/>
    </source>
</evidence>